<evidence type="ECO:0000259" key="9">
    <source>
        <dbReference type="PROSITE" id="PS51087"/>
    </source>
</evidence>
<keyword evidence="3" id="KW-0479">Metal-binding</keyword>
<accession>A0A813T939</accession>
<evidence type="ECO:0000256" key="6">
    <source>
        <dbReference type="ARBA" id="ARBA00023049"/>
    </source>
</evidence>
<evidence type="ECO:0000256" key="5">
    <source>
        <dbReference type="ARBA" id="ARBA00022833"/>
    </source>
</evidence>
<dbReference type="Pfam" id="PF04379">
    <property type="entry name" value="DUF525"/>
    <property type="match status" value="1"/>
</dbReference>
<dbReference type="InterPro" id="IPR011722">
    <property type="entry name" value="Hemimethylated_DNA-bd_dom"/>
</dbReference>
<dbReference type="Pfam" id="PF01435">
    <property type="entry name" value="Peptidase_M48"/>
    <property type="match status" value="1"/>
</dbReference>
<dbReference type="SUPFAM" id="SSF56112">
    <property type="entry name" value="Protein kinase-like (PK-like)"/>
    <property type="match status" value="1"/>
</dbReference>
<dbReference type="SUPFAM" id="SSF110069">
    <property type="entry name" value="ApaG-like"/>
    <property type="match status" value="1"/>
</dbReference>
<dbReference type="GO" id="GO:0004672">
    <property type="term" value="F:protein kinase activity"/>
    <property type="evidence" value="ECO:0007669"/>
    <property type="project" value="InterPro"/>
</dbReference>
<dbReference type="PANTHER" id="PTHR14289">
    <property type="entry name" value="F-BOX ONLY PROTEIN 3"/>
    <property type="match status" value="1"/>
</dbReference>
<organism evidence="10 12">
    <name type="scientific">Didymodactylos carnosus</name>
    <dbReference type="NCBI Taxonomy" id="1234261"/>
    <lineage>
        <taxon>Eukaryota</taxon>
        <taxon>Metazoa</taxon>
        <taxon>Spiralia</taxon>
        <taxon>Gnathifera</taxon>
        <taxon>Rotifera</taxon>
        <taxon>Eurotatoria</taxon>
        <taxon>Bdelloidea</taxon>
        <taxon>Philodinida</taxon>
        <taxon>Philodinidae</taxon>
        <taxon>Didymodactylos</taxon>
    </lineage>
</organism>
<dbReference type="SMART" id="SM00220">
    <property type="entry name" value="S_TKc"/>
    <property type="match status" value="1"/>
</dbReference>
<name>A0A813T939_9BILA</name>
<dbReference type="PROSITE" id="PS00107">
    <property type="entry name" value="PROTEIN_KINASE_ATP"/>
    <property type="match status" value="1"/>
</dbReference>
<dbReference type="Gene3D" id="1.10.510.10">
    <property type="entry name" value="Transferase(Phosphotransferase) domain 1"/>
    <property type="match status" value="1"/>
</dbReference>
<dbReference type="Gene3D" id="2.60.40.1470">
    <property type="entry name" value="ApaG domain"/>
    <property type="match status" value="1"/>
</dbReference>
<keyword evidence="7" id="KW-0547">Nucleotide-binding</keyword>
<evidence type="ECO:0000313" key="10">
    <source>
        <dbReference type="EMBL" id="CAF0808158.1"/>
    </source>
</evidence>
<dbReference type="GO" id="GO:0046872">
    <property type="term" value="F:metal ion binding"/>
    <property type="evidence" value="ECO:0007669"/>
    <property type="project" value="UniProtKB-KW"/>
</dbReference>
<dbReference type="PANTHER" id="PTHR14289:SF16">
    <property type="entry name" value="POLYMERASE DELTA-INTERACTING PROTEIN 2"/>
    <property type="match status" value="1"/>
</dbReference>
<comment type="cofactor">
    <cofactor evidence="1">
        <name>Zn(2+)</name>
        <dbReference type="ChEBI" id="CHEBI:29105"/>
    </cofactor>
</comment>
<evidence type="ECO:0000313" key="12">
    <source>
        <dbReference type="Proteomes" id="UP000663829"/>
    </source>
</evidence>
<dbReference type="PRINTS" id="PR00109">
    <property type="entry name" value="TYRKINASE"/>
</dbReference>
<dbReference type="InterPro" id="IPR036767">
    <property type="entry name" value="ApaG_sf"/>
</dbReference>
<keyword evidence="12" id="KW-1185">Reference proteome</keyword>
<dbReference type="Gene3D" id="3.30.2010.10">
    <property type="entry name" value="Metalloproteases ('zincins'), catalytic domain"/>
    <property type="match status" value="1"/>
</dbReference>
<keyword evidence="6" id="KW-0482">Metalloprotease</keyword>
<dbReference type="EMBL" id="CAJNOQ010000499">
    <property type="protein sequence ID" value="CAF0808158.1"/>
    <property type="molecule type" value="Genomic_DNA"/>
</dbReference>
<dbReference type="GO" id="GO:0042645">
    <property type="term" value="C:mitochondrial nucleoid"/>
    <property type="evidence" value="ECO:0007669"/>
    <property type="project" value="TreeGrafter"/>
</dbReference>
<dbReference type="GO" id="GO:0070987">
    <property type="term" value="P:error-free translesion synthesis"/>
    <property type="evidence" value="ECO:0007669"/>
    <property type="project" value="TreeGrafter"/>
</dbReference>
<evidence type="ECO:0000313" key="11">
    <source>
        <dbReference type="EMBL" id="CAF3593660.1"/>
    </source>
</evidence>
<dbReference type="Gene3D" id="3.30.200.20">
    <property type="entry name" value="Phosphorylase Kinase, domain 1"/>
    <property type="match status" value="1"/>
</dbReference>
<proteinExistence type="predicted"/>
<dbReference type="InterPro" id="IPR001245">
    <property type="entry name" value="Ser-Thr/Tyr_kinase_cat_dom"/>
</dbReference>
<dbReference type="GO" id="GO:0005524">
    <property type="term" value="F:ATP binding"/>
    <property type="evidence" value="ECO:0007669"/>
    <property type="project" value="UniProtKB-UniRule"/>
</dbReference>
<dbReference type="AlphaFoldDB" id="A0A813T939"/>
<keyword evidence="4" id="KW-0378">Hydrolase</keyword>
<dbReference type="OrthoDB" id="5913487at2759"/>
<protein>
    <submittedName>
        <fullName evidence="10">Uncharacterized protein</fullName>
    </submittedName>
</protein>
<keyword evidence="2" id="KW-0645">Protease</keyword>
<evidence type="ECO:0000256" key="3">
    <source>
        <dbReference type="ARBA" id="ARBA00022723"/>
    </source>
</evidence>
<evidence type="ECO:0000256" key="1">
    <source>
        <dbReference type="ARBA" id="ARBA00001947"/>
    </source>
</evidence>
<dbReference type="CDD" id="cd07331">
    <property type="entry name" value="M48C_Oma1_like"/>
    <property type="match status" value="1"/>
</dbReference>
<feature type="domain" description="ApaG" evidence="9">
    <location>
        <begin position="191"/>
        <end position="317"/>
    </location>
</feature>
<dbReference type="GO" id="GO:0005634">
    <property type="term" value="C:nucleus"/>
    <property type="evidence" value="ECO:0007669"/>
    <property type="project" value="TreeGrafter"/>
</dbReference>
<feature type="binding site" evidence="7">
    <location>
        <position position="774"/>
    </location>
    <ligand>
        <name>ATP</name>
        <dbReference type="ChEBI" id="CHEBI:30616"/>
    </ligand>
</feature>
<dbReference type="GO" id="GO:0003677">
    <property type="term" value="F:DNA binding"/>
    <property type="evidence" value="ECO:0007669"/>
    <property type="project" value="InterPro"/>
</dbReference>
<dbReference type="InterPro" id="IPR001915">
    <property type="entry name" value="Peptidase_M48"/>
</dbReference>
<dbReference type="InterPro" id="IPR007474">
    <property type="entry name" value="ApaG_domain"/>
</dbReference>
<keyword evidence="5" id="KW-0862">Zinc</keyword>
<dbReference type="InterPro" id="IPR000719">
    <property type="entry name" value="Prot_kinase_dom"/>
</dbReference>
<evidence type="ECO:0000256" key="7">
    <source>
        <dbReference type="PROSITE-ProRule" id="PRU10141"/>
    </source>
</evidence>
<sequence length="1069" mass="123862">MFPRKPCYFAFNHRPVADDERSQTPLSVVLPAFFMKYSSLCPILFLHRIFGYRGVILFPWLARVYDRSETLKLDLPTRISSHEIKANTLTYYQVLIDTRDIPYIHAHTEAVTFLGNQDSNRSLYTIPGLDYVAHKDVLPYTSTERTPISHELFDKFLMHDPNSSSQFVPREHLKSWQDRHHLWLESSDVCTDVTQGIRVTVIPFYIGCRSNQATSVYWWRYSIRIENLTPEEPIILRERHWRIFSLNGTLETVRGKGVIGHEPCLSHEHPVFQYSSHVSLQASSGHMWGTFKMERNDGTHFEVAWISGRSVRKWWKALPTEKRSVFFDHILRQRLKYFGIFGGIGTLATVHYVTHLQTSPITGRRRYLMMNSEQLYALGDLEKQKIMAMFGNKMLAHDSKQTQLVAKVAYRLIAANLDIEAVKNIKWCVRVVDTDTEKNAFVLPSGDIYATKGLLGTMTNEDQLAVVLAHELSHAVLSHAAEQISYHQVIDLLAIFGAFIIWAIMPTDWTSFWVNWIFEGFMTITSRLPYSRKLEEEADEVGLLMAAKACYDVREAVNFWETMSKSELQLPEFVSTHPASDKRAETLLERLPWALNIRNQCNCAKLPDRPLGKLYLENAKVNQTRRLTLKLLIEVEAFNDGLLTCHPRSTKTDIHYGPSAGRRNTDRNIIKIGPYTAVFSQYMTPYYCAQKRYRLRAVYCENTAVYGPILMMLRSVFLQKSPVIRDRLRVLIVDRQIPYISGEPPEFKIFSRLGSGQFGSVSLCEYKTKLYALKNPNQSQNTAQRANILDEGIKLTDFKEQHPNIQHLNYVYINKCGLLLDYCNNGSLDIFVKEKENIHRDVKMQNILLKNNCQTLVLTDYGTATQLGKSWMTDNVGTPITMAPEVFEKNQYGEKCDTYSWAIVLWQLISRQTMPYGNQGRGFLFSVVKEKLRPPKVQPCPKLFSVLIYRCWHSNPDERPSLLLIKNILKLIIDKLPVEPGLNPNNIQQLKKEWLEKYDLPEKYLPVDPKLSNKQSINIYNEHVNLMKAIIKIQHDIELLKQKNEQKEEYYKLKDQNNDLIKQIETFRT</sequence>
<dbReference type="InterPro" id="IPR017441">
    <property type="entry name" value="Protein_kinase_ATP_BS"/>
</dbReference>
<dbReference type="EMBL" id="CAJOBC010000499">
    <property type="protein sequence ID" value="CAF3593660.1"/>
    <property type="molecule type" value="Genomic_DNA"/>
</dbReference>
<dbReference type="PROSITE" id="PS51087">
    <property type="entry name" value="APAG"/>
    <property type="match status" value="1"/>
</dbReference>
<dbReference type="Proteomes" id="UP000681722">
    <property type="component" value="Unassembled WGS sequence"/>
</dbReference>
<feature type="domain" description="Protein kinase" evidence="8">
    <location>
        <begin position="747"/>
        <end position="972"/>
    </location>
</feature>
<dbReference type="PROSITE" id="PS50011">
    <property type="entry name" value="PROTEIN_KINASE_DOM"/>
    <property type="match status" value="1"/>
</dbReference>
<keyword evidence="7" id="KW-0067">ATP-binding</keyword>
<dbReference type="GO" id="GO:0004222">
    <property type="term" value="F:metalloendopeptidase activity"/>
    <property type="evidence" value="ECO:0007669"/>
    <property type="project" value="InterPro"/>
</dbReference>
<dbReference type="SMART" id="SM00992">
    <property type="entry name" value="YccV-like"/>
    <property type="match status" value="1"/>
</dbReference>
<evidence type="ECO:0000259" key="8">
    <source>
        <dbReference type="PROSITE" id="PS50011"/>
    </source>
</evidence>
<dbReference type="Proteomes" id="UP000663829">
    <property type="component" value="Unassembled WGS sequence"/>
</dbReference>
<comment type="caution">
    <text evidence="10">The sequence shown here is derived from an EMBL/GenBank/DDBJ whole genome shotgun (WGS) entry which is preliminary data.</text>
</comment>
<dbReference type="GO" id="GO:0006508">
    <property type="term" value="P:proteolysis"/>
    <property type="evidence" value="ECO:0007669"/>
    <property type="project" value="UniProtKB-KW"/>
</dbReference>
<dbReference type="Pfam" id="PF00069">
    <property type="entry name" value="Pkinase"/>
    <property type="match status" value="1"/>
</dbReference>
<dbReference type="InterPro" id="IPR011009">
    <property type="entry name" value="Kinase-like_dom_sf"/>
</dbReference>
<reference evidence="10" key="1">
    <citation type="submission" date="2021-02" db="EMBL/GenBank/DDBJ databases">
        <authorList>
            <person name="Nowell W R."/>
        </authorList>
    </citation>
    <scope>NUCLEOTIDE SEQUENCE</scope>
</reference>
<gene>
    <name evidence="10" type="ORF">GPM918_LOCUS3886</name>
    <name evidence="11" type="ORF">SRO942_LOCUS3886</name>
</gene>
<evidence type="ECO:0000256" key="4">
    <source>
        <dbReference type="ARBA" id="ARBA00022801"/>
    </source>
</evidence>
<evidence type="ECO:0000256" key="2">
    <source>
        <dbReference type="ARBA" id="ARBA00022670"/>
    </source>
</evidence>